<keyword evidence="4" id="KW-1185">Reference proteome</keyword>
<accession>A0A4Q1K0V7</accession>
<dbReference type="Pfam" id="PF14534">
    <property type="entry name" value="DUF4440"/>
    <property type="match status" value="1"/>
</dbReference>
<protein>
    <submittedName>
        <fullName evidence="3">Nuclear transport factor 2 family protein</fullName>
    </submittedName>
</protein>
<evidence type="ECO:0000313" key="3">
    <source>
        <dbReference type="EMBL" id="RXR08681.1"/>
    </source>
</evidence>
<feature type="chain" id="PRO_5020486537" evidence="1">
    <location>
        <begin position="21"/>
        <end position="148"/>
    </location>
</feature>
<sequence>MRAPLIAMLLSALLPLPALAATSGVPATPEAALRQYHQAEHDFDLERLRQVLDPAFIEISPLGQVDGHDAVLSFYTPEKKVDAPPTTMDEVIVHPHGDSAVLATQLRYTVGGRTMAMRLGATARRTPQGWVLISAQYTPIKSNTPPSH</sequence>
<gene>
    <name evidence="3" type="ORF">EPA99_02380</name>
</gene>
<evidence type="ECO:0000256" key="1">
    <source>
        <dbReference type="SAM" id="SignalP"/>
    </source>
</evidence>
<dbReference type="SUPFAM" id="SSF54427">
    <property type="entry name" value="NTF2-like"/>
    <property type="match status" value="1"/>
</dbReference>
<name>A0A4Q1K0V7_9GAMM</name>
<evidence type="ECO:0000259" key="2">
    <source>
        <dbReference type="Pfam" id="PF14534"/>
    </source>
</evidence>
<reference evidence="3 4" key="1">
    <citation type="submission" date="2019-01" db="EMBL/GenBank/DDBJ databases">
        <title>Pseudoxanthomonas composti sp. nov., isolated from compost.</title>
        <authorList>
            <person name="Yang G."/>
        </authorList>
    </citation>
    <scope>NUCLEOTIDE SEQUENCE [LARGE SCALE GENOMIC DNA]</scope>
    <source>
        <strain evidence="3 4">GSS15</strain>
    </source>
</reference>
<dbReference type="AlphaFoldDB" id="A0A4Q1K0V7"/>
<dbReference type="Gene3D" id="3.10.450.50">
    <property type="match status" value="1"/>
</dbReference>
<organism evidence="3 4">
    <name type="scientific">Pseudoxanthomonas composti</name>
    <dbReference type="NCBI Taxonomy" id="2137479"/>
    <lineage>
        <taxon>Bacteria</taxon>
        <taxon>Pseudomonadati</taxon>
        <taxon>Pseudomonadota</taxon>
        <taxon>Gammaproteobacteria</taxon>
        <taxon>Lysobacterales</taxon>
        <taxon>Lysobacteraceae</taxon>
        <taxon>Pseudoxanthomonas</taxon>
    </lineage>
</organism>
<proteinExistence type="predicted"/>
<evidence type="ECO:0000313" key="4">
    <source>
        <dbReference type="Proteomes" id="UP000289784"/>
    </source>
</evidence>
<feature type="domain" description="DUF4440" evidence="2">
    <location>
        <begin position="31"/>
        <end position="131"/>
    </location>
</feature>
<dbReference type="InterPro" id="IPR032710">
    <property type="entry name" value="NTF2-like_dom_sf"/>
</dbReference>
<dbReference type="EMBL" id="SAWZ01000001">
    <property type="protein sequence ID" value="RXR08681.1"/>
    <property type="molecule type" value="Genomic_DNA"/>
</dbReference>
<dbReference type="RefSeq" id="WP_129469572.1">
    <property type="nucleotide sequence ID" value="NZ_SAWZ01000001.1"/>
</dbReference>
<dbReference type="OrthoDB" id="7283526at2"/>
<feature type="signal peptide" evidence="1">
    <location>
        <begin position="1"/>
        <end position="20"/>
    </location>
</feature>
<dbReference type="Proteomes" id="UP000289784">
    <property type="component" value="Unassembled WGS sequence"/>
</dbReference>
<comment type="caution">
    <text evidence="3">The sequence shown here is derived from an EMBL/GenBank/DDBJ whole genome shotgun (WGS) entry which is preliminary data.</text>
</comment>
<keyword evidence="1" id="KW-0732">Signal</keyword>
<dbReference type="InterPro" id="IPR027843">
    <property type="entry name" value="DUF4440"/>
</dbReference>